<name>A0A8X6PJU8_NEPPI</name>
<dbReference type="EMBL" id="BMAW01117401">
    <property type="protein sequence ID" value="GFT75037.1"/>
    <property type="molecule type" value="Genomic_DNA"/>
</dbReference>
<gene>
    <name evidence="1" type="ORF">NPIL_40811</name>
</gene>
<proteinExistence type="predicted"/>
<reference evidence="1" key="1">
    <citation type="submission" date="2020-08" db="EMBL/GenBank/DDBJ databases">
        <title>Multicomponent nature underlies the extraordinary mechanical properties of spider dragline silk.</title>
        <authorList>
            <person name="Kono N."/>
            <person name="Nakamura H."/>
            <person name="Mori M."/>
            <person name="Yoshida Y."/>
            <person name="Ohtoshi R."/>
            <person name="Malay A.D."/>
            <person name="Moran D.A.P."/>
            <person name="Tomita M."/>
            <person name="Numata K."/>
            <person name="Arakawa K."/>
        </authorList>
    </citation>
    <scope>NUCLEOTIDE SEQUENCE</scope>
</reference>
<protein>
    <submittedName>
        <fullName evidence="1">Uncharacterized protein</fullName>
    </submittedName>
</protein>
<keyword evidence="2" id="KW-1185">Reference proteome</keyword>
<dbReference type="AlphaFoldDB" id="A0A8X6PJU8"/>
<organism evidence="1 2">
    <name type="scientific">Nephila pilipes</name>
    <name type="common">Giant wood spider</name>
    <name type="synonym">Nephila maculata</name>
    <dbReference type="NCBI Taxonomy" id="299642"/>
    <lineage>
        <taxon>Eukaryota</taxon>
        <taxon>Metazoa</taxon>
        <taxon>Ecdysozoa</taxon>
        <taxon>Arthropoda</taxon>
        <taxon>Chelicerata</taxon>
        <taxon>Arachnida</taxon>
        <taxon>Araneae</taxon>
        <taxon>Araneomorphae</taxon>
        <taxon>Entelegynae</taxon>
        <taxon>Araneoidea</taxon>
        <taxon>Nephilidae</taxon>
        <taxon>Nephila</taxon>
    </lineage>
</organism>
<evidence type="ECO:0000313" key="2">
    <source>
        <dbReference type="Proteomes" id="UP000887013"/>
    </source>
</evidence>
<comment type="caution">
    <text evidence="1">The sequence shown here is derived from an EMBL/GenBank/DDBJ whole genome shotgun (WGS) entry which is preliminary data.</text>
</comment>
<accession>A0A8X6PJU8</accession>
<sequence>MNTRTFVYGLLNIVSHFRYVLNALTPEAMSLYESLFSDCSDTLVESSSDEEMSVDYPPLVSFYGIWNLENVDSSSDTDHEVQSVLRVWKKRNTPTVIQNFFNEFRIN</sequence>
<dbReference type="Proteomes" id="UP000887013">
    <property type="component" value="Unassembled WGS sequence"/>
</dbReference>
<evidence type="ECO:0000313" key="1">
    <source>
        <dbReference type="EMBL" id="GFT75037.1"/>
    </source>
</evidence>